<protein>
    <submittedName>
        <fullName evidence="2">Uncharacterized protein</fullName>
    </submittedName>
</protein>
<dbReference type="EMBL" id="JBBHJY010000002">
    <property type="protein sequence ID" value="MEJ6009540.1"/>
    <property type="molecule type" value="Genomic_DNA"/>
</dbReference>
<evidence type="ECO:0000256" key="1">
    <source>
        <dbReference type="SAM" id="MobiDB-lite"/>
    </source>
</evidence>
<dbReference type="RefSeq" id="WP_339965656.1">
    <property type="nucleotide sequence ID" value="NZ_JBBHJY010000002.1"/>
</dbReference>
<name>A0ABU8S6E5_9SPHN</name>
<comment type="caution">
    <text evidence="2">The sequence shown here is derived from an EMBL/GenBank/DDBJ whole genome shotgun (WGS) entry which is preliminary data.</text>
</comment>
<organism evidence="2 3">
    <name type="scientific">Novosphingobium aquae</name>
    <dbReference type="NCBI Taxonomy" id="3133435"/>
    <lineage>
        <taxon>Bacteria</taxon>
        <taxon>Pseudomonadati</taxon>
        <taxon>Pseudomonadota</taxon>
        <taxon>Alphaproteobacteria</taxon>
        <taxon>Sphingomonadales</taxon>
        <taxon>Sphingomonadaceae</taxon>
        <taxon>Novosphingobium</taxon>
    </lineage>
</organism>
<evidence type="ECO:0000313" key="2">
    <source>
        <dbReference type="EMBL" id="MEJ6009540.1"/>
    </source>
</evidence>
<proteinExistence type="predicted"/>
<dbReference type="Proteomes" id="UP001379235">
    <property type="component" value="Unassembled WGS sequence"/>
</dbReference>
<feature type="compositionally biased region" description="Low complexity" evidence="1">
    <location>
        <begin position="153"/>
        <end position="162"/>
    </location>
</feature>
<accession>A0ABU8S6E5</accession>
<feature type="region of interest" description="Disordered" evidence="1">
    <location>
        <begin position="134"/>
        <end position="170"/>
    </location>
</feature>
<reference evidence="2 3" key="1">
    <citation type="submission" date="2024-03" db="EMBL/GenBank/DDBJ databases">
        <authorList>
            <person name="Jo J.-H."/>
        </authorList>
    </citation>
    <scope>NUCLEOTIDE SEQUENCE [LARGE SCALE GENOMIC DNA]</scope>
    <source>
        <strain evidence="2 3">AS3R-12</strain>
    </source>
</reference>
<sequence length="284" mass="30545">MGQDIVVKGKALSKEQAHEQARAYVQNIGIVTTVKPAARWVDPVCPRAVGIVDDKAAMVVARIRQVASNIGARVAREGCKPNVLVTFTELGADLVQRVNAMDPRQLAEVPHSQRDRVLKGSDPIRWWYASQVRSHDGMPGSSAPPPWLNIETSASGASASSDAGGGSLSSPFTNSYRTSTIATQTKRSLETVTVVIDVKLAEGKGFDAVIDYAAMVSLAEIWPQGPLAGDSILSLFNGTPPPREITSQDEALLKALYKMPLDREGRYHRGRLVKDVSSALTTSK</sequence>
<keyword evidence="3" id="KW-1185">Reference proteome</keyword>
<evidence type="ECO:0000313" key="3">
    <source>
        <dbReference type="Proteomes" id="UP001379235"/>
    </source>
</evidence>
<gene>
    <name evidence="2" type="ORF">WG900_06375</name>
</gene>